<reference evidence="3 4" key="1">
    <citation type="submission" date="2015-09" db="EMBL/GenBank/DDBJ databases">
        <authorList>
            <consortium name="Pathogen Informatics"/>
        </authorList>
    </citation>
    <scope>NUCLEOTIDE SEQUENCE [LARGE SCALE GENOMIC DNA]</scope>
    <source>
        <strain evidence="3 4">2789STDY5834876</strain>
    </source>
</reference>
<sequence>MTMDFYKRTALVCSIIPEGKVSTYGQIALLCGKPKHARQVGYALSRGLAGEDAPAHRVVNAKGILSGAAAFATPDLQKQMLENEGVEVLWTEDGWRVDLKRDGWKNTMDEALWLREEFDRRNI</sequence>
<proteinExistence type="predicted"/>
<dbReference type="PANTHER" id="PTHR42942">
    <property type="entry name" value="6-O-METHYLGUANINE DNA METHYLTRANSFERASE"/>
    <property type="match status" value="1"/>
</dbReference>
<dbReference type="GO" id="GO:0008168">
    <property type="term" value="F:methyltransferase activity"/>
    <property type="evidence" value="ECO:0007669"/>
    <property type="project" value="UniProtKB-KW"/>
</dbReference>
<evidence type="ECO:0000256" key="1">
    <source>
        <dbReference type="ARBA" id="ARBA00022763"/>
    </source>
</evidence>
<dbReference type="Gene3D" id="1.10.10.10">
    <property type="entry name" value="Winged helix-like DNA-binding domain superfamily/Winged helix DNA-binding domain"/>
    <property type="match status" value="1"/>
</dbReference>
<keyword evidence="1" id="KW-0227">DNA damage</keyword>
<dbReference type="Proteomes" id="UP000095544">
    <property type="component" value="Unassembled WGS sequence"/>
</dbReference>
<dbReference type="EMBL" id="CYZU01000017">
    <property type="protein sequence ID" value="CUO41307.1"/>
    <property type="molecule type" value="Genomic_DNA"/>
</dbReference>
<dbReference type="InterPro" id="IPR036388">
    <property type="entry name" value="WH-like_DNA-bd_sf"/>
</dbReference>
<dbReference type="InterPro" id="IPR052520">
    <property type="entry name" value="ATL_DNA_repair"/>
</dbReference>
<dbReference type="Pfam" id="PF01035">
    <property type="entry name" value="DNA_binding_1"/>
    <property type="match status" value="1"/>
</dbReference>
<feature type="domain" description="Methylated-DNA-[protein]-cysteine S-methyltransferase DNA binding" evidence="2">
    <location>
        <begin position="5"/>
        <end position="86"/>
    </location>
</feature>
<dbReference type="GO" id="GO:0006281">
    <property type="term" value="P:DNA repair"/>
    <property type="evidence" value="ECO:0007669"/>
    <property type="project" value="InterPro"/>
</dbReference>
<dbReference type="InterPro" id="IPR014048">
    <property type="entry name" value="MethylDNA_cys_MeTrfase_DNA-bd"/>
</dbReference>
<dbReference type="InterPro" id="IPR036217">
    <property type="entry name" value="MethylDNA_cys_MeTrfase_DNAb"/>
</dbReference>
<evidence type="ECO:0000313" key="4">
    <source>
        <dbReference type="Proteomes" id="UP000095544"/>
    </source>
</evidence>
<gene>
    <name evidence="3" type="ORF">ERS852491_02134</name>
</gene>
<dbReference type="AlphaFoldDB" id="A0A174EVG1"/>
<dbReference type="CDD" id="cd06445">
    <property type="entry name" value="ATase"/>
    <property type="match status" value="1"/>
</dbReference>
<organism evidence="3 4">
    <name type="scientific">Faecalicatena contorta</name>
    <dbReference type="NCBI Taxonomy" id="39482"/>
    <lineage>
        <taxon>Bacteria</taxon>
        <taxon>Bacillati</taxon>
        <taxon>Bacillota</taxon>
        <taxon>Clostridia</taxon>
        <taxon>Lachnospirales</taxon>
        <taxon>Lachnospiraceae</taxon>
        <taxon>Faecalicatena</taxon>
    </lineage>
</organism>
<dbReference type="SUPFAM" id="SSF46767">
    <property type="entry name" value="Methylated DNA-protein cysteine methyltransferase, C-terminal domain"/>
    <property type="match status" value="1"/>
</dbReference>
<accession>A0A174EVG1</accession>
<evidence type="ECO:0000259" key="2">
    <source>
        <dbReference type="Pfam" id="PF01035"/>
    </source>
</evidence>
<name>A0A174EVG1_9FIRM</name>
<dbReference type="GO" id="GO:0032259">
    <property type="term" value="P:methylation"/>
    <property type="evidence" value="ECO:0007669"/>
    <property type="project" value="UniProtKB-KW"/>
</dbReference>
<keyword evidence="3" id="KW-0489">Methyltransferase</keyword>
<keyword evidence="3" id="KW-0808">Transferase</keyword>
<dbReference type="PANTHER" id="PTHR42942:SF1">
    <property type="entry name" value="ALKYLTRANSFERASE-LIKE PROTEIN 1"/>
    <property type="match status" value="1"/>
</dbReference>
<evidence type="ECO:0000313" key="3">
    <source>
        <dbReference type="EMBL" id="CUO41307.1"/>
    </source>
</evidence>
<protein>
    <submittedName>
        <fullName evidence="3">Methylated-DNA--protein-cysteine methyltransferase</fullName>
    </submittedName>
</protein>